<dbReference type="RefSeq" id="WP_160844469.1">
    <property type="nucleotide sequence ID" value="NZ_WVHT01000004.1"/>
</dbReference>
<keyword evidence="3" id="KW-1185">Reference proteome</keyword>
<reference evidence="2 3" key="1">
    <citation type="submission" date="2019-11" db="EMBL/GenBank/DDBJ databases">
        <title>Pedobacter sp. HMF7647 Genome sequencing and assembly.</title>
        <authorList>
            <person name="Kang H."/>
            <person name="Kim H."/>
            <person name="Joh K."/>
        </authorList>
    </citation>
    <scope>NUCLEOTIDE SEQUENCE [LARGE SCALE GENOMIC DNA]</scope>
    <source>
        <strain evidence="2 3">HMF7647</strain>
    </source>
</reference>
<evidence type="ECO:0000259" key="1">
    <source>
        <dbReference type="Pfam" id="PF17293"/>
    </source>
</evidence>
<dbReference type="AlphaFoldDB" id="A0A7K1YB07"/>
<accession>A0A7K1YB07</accession>
<dbReference type="Proteomes" id="UP000466586">
    <property type="component" value="Unassembled WGS sequence"/>
</dbReference>
<gene>
    <name evidence="2" type="ORF">GS399_09945</name>
</gene>
<dbReference type="EMBL" id="WVHT01000004">
    <property type="protein sequence ID" value="MXV51289.1"/>
    <property type="molecule type" value="Genomic_DNA"/>
</dbReference>
<protein>
    <recommendedName>
        <fullName evidence="1">Arm DNA-binding domain-containing protein</fullName>
    </recommendedName>
</protein>
<comment type="caution">
    <text evidence="2">The sequence shown here is derived from an EMBL/GenBank/DDBJ whole genome shotgun (WGS) entry which is preliminary data.</text>
</comment>
<name>A0A7K1YB07_9SPHI</name>
<proteinExistence type="predicted"/>
<dbReference type="Pfam" id="PF17293">
    <property type="entry name" value="Arm-DNA-bind_5"/>
    <property type="match status" value="1"/>
</dbReference>
<evidence type="ECO:0000313" key="3">
    <source>
        <dbReference type="Proteomes" id="UP000466586"/>
    </source>
</evidence>
<dbReference type="InterPro" id="IPR035386">
    <property type="entry name" value="Arm-DNA-bind_5"/>
</dbReference>
<organism evidence="2 3">
    <name type="scientific">Hufsiella arboris</name>
    <dbReference type="NCBI Taxonomy" id="2695275"/>
    <lineage>
        <taxon>Bacteria</taxon>
        <taxon>Pseudomonadati</taxon>
        <taxon>Bacteroidota</taxon>
        <taxon>Sphingobacteriia</taxon>
        <taxon>Sphingobacteriales</taxon>
        <taxon>Sphingobacteriaceae</taxon>
        <taxon>Hufsiella</taxon>
    </lineage>
</organism>
<sequence length="94" mass="11063">MNTRFSLHFFLRKASYHNLGPLPIYLRITAGSKRSEVSIQRNCLPERWNTRASRMIGTKEDAREIMQVIETIRRLGRMSVLFKELYEVSFLAKS</sequence>
<feature type="domain" description="Arm DNA-binding" evidence="1">
    <location>
        <begin position="9"/>
        <end position="73"/>
    </location>
</feature>
<evidence type="ECO:0000313" key="2">
    <source>
        <dbReference type="EMBL" id="MXV51289.1"/>
    </source>
</evidence>